<proteinExistence type="predicted"/>
<evidence type="ECO:0000256" key="1">
    <source>
        <dbReference type="SAM" id="MobiDB-lite"/>
    </source>
</evidence>
<comment type="caution">
    <text evidence="2">The sequence shown here is derived from an EMBL/GenBank/DDBJ whole genome shotgun (WGS) entry which is preliminary data.</text>
</comment>
<protein>
    <submittedName>
        <fullName evidence="2">Uncharacterized protein</fullName>
    </submittedName>
</protein>
<gene>
    <name evidence="2" type="ORF">L9F63_000897</name>
</gene>
<evidence type="ECO:0000313" key="3">
    <source>
        <dbReference type="Proteomes" id="UP001233999"/>
    </source>
</evidence>
<dbReference type="Proteomes" id="UP001233999">
    <property type="component" value="Unassembled WGS sequence"/>
</dbReference>
<feature type="non-terminal residue" evidence="2">
    <location>
        <position position="205"/>
    </location>
</feature>
<evidence type="ECO:0000313" key="2">
    <source>
        <dbReference type="EMBL" id="KAJ9600950.1"/>
    </source>
</evidence>
<reference evidence="2" key="2">
    <citation type="submission" date="2023-05" db="EMBL/GenBank/DDBJ databases">
        <authorList>
            <person name="Fouks B."/>
        </authorList>
    </citation>
    <scope>NUCLEOTIDE SEQUENCE</scope>
    <source>
        <strain evidence="2">Stay&amp;Tobe</strain>
        <tissue evidence="2">Testes</tissue>
    </source>
</reference>
<organism evidence="2 3">
    <name type="scientific">Diploptera punctata</name>
    <name type="common">Pacific beetle cockroach</name>
    <dbReference type="NCBI Taxonomy" id="6984"/>
    <lineage>
        <taxon>Eukaryota</taxon>
        <taxon>Metazoa</taxon>
        <taxon>Ecdysozoa</taxon>
        <taxon>Arthropoda</taxon>
        <taxon>Hexapoda</taxon>
        <taxon>Insecta</taxon>
        <taxon>Pterygota</taxon>
        <taxon>Neoptera</taxon>
        <taxon>Polyneoptera</taxon>
        <taxon>Dictyoptera</taxon>
        <taxon>Blattodea</taxon>
        <taxon>Blaberoidea</taxon>
        <taxon>Blaberidae</taxon>
        <taxon>Diplopterinae</taxon>
        <taxon>Diploptera</taxon>
    </lineage>
</organism>
<reference evidence="2" key="1">
    <citation type="journal article" date="2023" name="IScience">
        <title>Live-bearing cockroach genome reveals convergent evolutionary mechanisms linked to viviparity in insects and beyond.</title>
        <authorList>
            <person name="Fouks B."/>
            <person name="Harrison M.C."/>
            <person name="Mikhailova A.A."/>
            <person name="Marchal E."/>
            <person name="English S."/>
            <person name="Carruthers M."/>
            <person name="Jennings E.C."/>
            <person name="Chiamaka E.L."/>
            <person name="Frigard R.A."/>
            <person name="Pippel M."/>
            <person name="Attardo G.M."/>
            <person name="Benoit J.B."/>
            <person name="Bornberg-Bauer E."/>
            <person name="Tobe S.S."/>
        </authorList>
    </citation>
    <scope>NUCLEOTIDE SEQUENCE</scope>
    <source>
        <strain evidence="2">Stay&amp;Tobe</strain>
    </source>
</reference>
<feature type="compositionally biased region" description="Basic residues" evidence="1">
    <location>
        <begin position="153"/>
        <end position="164"/>
    </location>
</feature>
<dbReference type="AlphaFoldDB" id="A0AAD8AKR6"/>
<feature type="non-terminal residue" evidence="2">
    <location>
        <position position="1"/>
    </location>
</feature>
<sequence length="205" mass="24440">ESETYTNLGTRIRNHEQNLEELNFGIMVDCFLFKYKMSLVNSLEKFKILKIKMIQLNNEFLTYCNLPRSVSWKERVKLRASRELIIVERVFNYHFSTDLNCTILLKAPFYGNLIRSTYIWILTRIQYNICILTTYYFQSKSMKTNTRRTSLSARKKRGRPRLSRGKGVEAKPEGKILGEYKVLAWNRCPPIHLQTFYIYKSTCYR</sequence>
<name>A0AAD8AKR6_DIPPU</name>
<accession>A0AAD8AKR6</accession>
<feature type="region of interest" description="Disordered" evidence="1">
    <location>
        <begin position="147"/>
        <end position="170"/>
    </location>
</feature>
<dbReference type="EMBL" id="JASPKZ010000040">
    <property type="protein sequence ID" value="KAJ9600950.1"/>
    <property type="molecule type" value="Genomic_DNA"/>
</dbReference>
<keyword evidence="3" id="KW-1185">Reference proteome</keyword>